<dbReference type="EMBL" id="CP013659">
    <property type="protein sequence ID" value="ALS76008.1"/>
    <property type="molecule type" value="Genomic_DNA"/>
</dbReference>
<dbReference type="PANTHER" id="PTHR10434">
    <property type="entry name" value="1-ACYL-SN-GLYCEROL-3-PHOSPHATE ACYLTRANSFERASE"/>
    <property type="match status" value="1"/>
</dbReference>
<protein>
    <submittedName>
        <fullName evidence="4">Acyl-phosphate glycerol 3-phosphate acyltransferase</fullName>
    </submittedName>
</protein>
<dbReference type="CDD" id="cd06551">
    <property type="entry name" value="LPLAT"/>
    <property type="match status" value="1"/>
</dbReference>
<reference evidence="4" key="1">
    <citation type="submission" date="2016-01" db="EMBL/GenBank/DDBJ databases">
        <title>Complete genome of Planococcus rifietoensis type strain M8.</title>
        <authorList>
            <person name="See-Too W.S."/>
        </authorList>
    </citation>
    <scope>NUCLEOTIDE SEQUENCE [LARGE SCALE GENOMIC DNA]</scope>
    <source>
        <strain evidence="4">M8</strain>
    </source>
</reference>
<dbReference type="STRING" id="200991.AUC31_12740"/>
<dbReference type="AlphaFoldDB" id="A0A0U2XTU9"/>
<organism evidence="4 5">
    <name type="scientific">Planococcus rifietoensis</name>
    <dbReference type="NCBI Taxonomy" id="200991"/>
    <lineage>
        <taxon>Bacteria</taxon>
        <taxon>Bacillati</taxon>
        <taxon>Bacillota</taxon>
        <taxon>Bacilli</taxon>
        <taxon>Bacillales</taxon>
        <taxon>Caryophanaceae</taxon>
        <taxon>Planococcus</taxon>
    </lineage>
</organism>
<dbReference type="SMART" id="SM00563">
    <property type="entry name" value="PlsC"/>
    <property type="match status" value="1"/>
</dbReference>
<dbReference type="RefSeq" id="WP_058382711.1">
    <property type="nucleotide sequence ID" value="NZ_CP013659.2"/>
</dbReference>
<keyword evidence="1" id="KW-0808">Transferase</keyword>
<dbReference type="SUPFAM" id="SSF69593">
    <property type="entry name" value="Glycerol-3-phosphate (1)-acyltransferase"/>
    <property type="match status" value="1"/>
</dbReference>
<dbReference type="OrthoDB" id="152799at2"/>
<accession>A0A0U2XTU9</accession>
<dbReference type="GO" id="GO:0006654">
    <property type="term" value="P:phosphatidic acid biosynthetic process"/>
    <property type="evidence" value="ECO:0007669"/>
    <property type="project" value="TreeGrafter"/>
</dbReference>
<dbReference type="Pfam" id="PF01553">
    <property type="entry name" value="Acyltransferase"/>
    <property type="match status" value="1"/>
</dbReference>
<dbReference type="Proteomes" id="UP000067683">
    <property type="component" value="Chromosome"/>
</dbReference>
<keyword evidence="2 4" id="KW-0012">Acyltransferase</keyword>
<dbReference type="GO" id="GO:0005886">
    <property type="term" value="C:plasma membrane"/>
    <property type="evidence" value="ECO:0007669"/>
    <property type="project" value="TreeGrafter"/>
</dbReference>
<gene>
    <name evidence="4" type="ORF">AUC31_12740</name>
</gene>
<keyword evidence="5" id="KW-1185">Reference proteome</keyword>
<sequence length="225" mass="26691">MIQAKKSALFERAFALYLMPSIHRSFSHLYGRNIRPPKGPALIISNHSSWWDGLLFFFLNRRVWNLDVHIMMHEHGLKEFPFFRRLGAFSIDRSNPKDILASLRYAENLLKQGKTVILFPQGDEYHLETRPLEFHTGVLYLMEKCPEIPLVPARFYYSMRREKQPEVWIDQGDSLTLGDIPAGTRHERTLWLQERETAALDQLKQEVLKENYEEFQEMLKRRRTS</sequence>
<name>A0A0U2XTU9_9BACL</name>
<evidence type="ECO:0000256" key="2">
    <source>
        <dbReference type="ARBA" id="ARBA00023315"/>
    </source>
</evidence>
<proteinExistence type="predicted"/>
<dbReference type="KEGG" id="prt:AUC31_12740"/>
<feature type="domain" description="Phospholipid/glycerol acyltransferase" evidence="3">
    <location>
        <begin position="41"/>
        <end position="158"/>
    </location>
</feature>
<dbReference type="InterPro" id="IPR002123">
    <property type="entry name" value="Plipid/glycerol_acylTrfase"/>
</dbReference>
<evidence type="ECO:0000313" key="5">
    <source>
        <dbReference type="Proteomes" id="UP000067683"/>
    </source>
</evidence>
<dbReference type="PANTHER" id="PTHR10434:SF11">
    <property type="entry name" value="1-ACYL-SN-GLYCEROL-3-PHOSPHATE ACYLTRANSFERASE"/>
    <property type="match status" value="1"/>
</dbReference>
<evidence type="ECO:0000259" key="3">
    <source>
        <dbReference type="SMART" id="SM00563"/>
    </source>
</evidence>
<dbReference type="GO" id="GO:0003841">
    <property type="term" value="F:1-acylglycerol-3-phosphate O-acyltransferase activity"/>
    <property type="evidence" value="ECO:0007669"/>
    <property type="project" value="TreeGrafter"/>
</dbReference>
<evidence type="ECO:0000313" key="4">
    <source>
        <dbReference type="EMBL" id="ALS76008.1"/>
    </source>
</evidence>
<evidence type="ECO:0000256" key="1">
    <source>
        <dbReference type="ARBA" id="ARBA00022679"/>
    </source>
</evidence>